<dbReference type="EMBL" id="CAJJDN010000124">
    <property type="protein sequence ID" value="CAD8120175.1"/>
    <property type="molecule type" value="Genomic_DNA"/>
</dbReference>
<name>A0A8S1QYG0_9CILI</name>
<sequence>MIQIAYERHNWKLLVTVIAYALLQGEEDMKPLISQIINTESSLARQTKQRYSQKKQKNRKMKGRC</sequence>
<dbReference type="AlphaFoldDB" id="A0A8S1QYG0"/>
<reference evidence="1" key="1">
    <citation type="submission" date="2021-01" db="EMBL/GenBank/DDBJ databases">
        <authorList>
            <consortium name="Genoscope - CEA"/>
            <person name="William W."/>
        </authorList>
    </citation>
    <scope>NUCLEOTIDE SEQUENCE</scope>
</reference>
<gene>
    <name evidence="1" type="ORF">PSON_ATCC_30995.1.T1240188</name>
</gene>
<organism evidence="1 2">
    <name type="scientific">Paramecium sonneborni</name>
    <dbReference type="NCBI Taxonomy" id="65129"/>
    <lineage>
        <taxon>Eukaryota</taxon>
        <taxon>Sar</taxon>
        <taxon>Alveolata</taxon>
        <taxon>Ciliophora</taxon>
        <taxon>Intramacronucleata</taxon>
        <taxon>Oligohymenophorea</taxon>
        <taxon>Peniculida</taxon>
        <taxon>Parameciidae</taxon>
        <taxon>Paramecium</taxon>
    </lineage>
</organism>
<accession>A0A8S1QYG0</accession>
<evidence type="ECO:0000313" key="1">
    <source>
        <dbReference type="EMBL" id="CAD8120175.1"/>
    </source>
</evidence>
<protein>
    <submittedName>
        <fullName evidence="1">Uncharacterized protein</fullName>
    </submittedName>
</protein>
<proteinExistence type="predicted"/>
<keyword evidence="2" id="KW-1185">Reference proteome</keyword>
<dbReference type="Proteomes" id="UP000692954">
    <property type="component" value="Unassembled WGS sequence"/>
</dbReference>
<comment type="caution">
    <text evidence="1">The sequence shown here is derived from an EMBL/GenBank/DDBJ whole genome shotgun (WGS) entry which is preliminary data.</text>
</comment>
<evidence type="ECO:0000313" key="2">
    <source>
        <dbReference type="Proteomes" id="UP000692954"/>
    </source>
</evidence>